<dbReference type="SMART" id="SM00858">
    <property type="entry name" value="SAF"/>
    <property type="match status" value="1"/>
</dbReference>
<dbReference type="Pfam" id="PF08666">
    <property type="entry name" value="SAF"/>
    <property type="match status" value="1"/>
</dbReference>
<dbReference type="Gene3D" id="3.90.1210.10">
    <property type="entry name" value="Antifreeze-like/N-acetylneuraminic acid synthase C-terminal domain"/>
    <property type="match status" value="1"/>
</dbReference>
<dbReference type="InterPro" id="IPR013974">
    <property type="entry name" value="SAF"/>
</dbReference>
<feature type="region of interest" description="Disordered" evidence="1">
    <location>
        <begin position="1"/>
        <end position="30"/>
    </location>
</feature>
<evidence type="ECO:0000313" key="4">
    <source>
        <dbReference type="EMBL" id="MBB4928272.1"/>
    </source>
</evidence>
<dbReference type="Proteomes" id="UP000540506">
    <property type="component" value="Unassembled WGS sequence"/>
</dbReference>
<keyword evidence="2" id="KW-0472">Membrane</keyword>
<protein>
    <submittedName>
        <fullName evidence="4">Guanyl-specific ribonuclease Sa</fullName>
    </submittedName>
</protein>
<gene>
    <name evidence="4" type="ORF">FHR34_007367</name>
</gene>
<dbReference type="CDD" id="cd11615">
    <property type="entry name" value="SAF_NeuB_like"/>
    <property type="match status" value="1"/>
</dbReference>
<feature type="domain" description="SAF" evidence="3">
    <location>
        <begin position="65"/>
        <end position="128"/>
    </location>
</feature>
<organism evidence="4 5">
    <name type="scientific">Kitasatospora kifunensis</name>
    <name type="common">Streptomyces kifunensis</name>
    <dbReference type="NCBI Taxonomy" id="58351"/>
    <lineage>
        <taxon>Bacteria</taxon>
        <taxon>Bacillati</taxon>
        <taxon>Actinomycetota</taxon>
        <taxon>Actinomycetes</taxon>
        <taxon>Kitasatosporales</taxon>
        <taxon>Streptomycetaceae</taxon>
        <taxon>Kitasatospora</taxon>
    </lineage>
</organism>
<keyword evidence="5" id="KW-1185">Reference proteome</keyword>
<dbReference type="RefSeq" id="WP_184945288.1">
    <property type="nucleotide sequence ID" value="NZ_JACHJV010000002.1"/>
</dbReference>
<keyword evidence="2" id="KW-0812">Transmembrane</keyword>
<evidence type="ECO:0000313" key="5">
    <source>
        <dbReference type="Proteomes" id="UP000540506"/>
    </source>
</evidence>
<evidence type="ECO:0000256" key="1">
    <source>
        <dbReference type="SAM" id="MobiDB-lite"/>
    </source>
</evidence>
<proteinExistence type="predicted"/>
<dbReference type="EMBL" id="JACHJV010000002">
    <property type="protein sequence ID" value="MBB4928272.1"/>
    <property type="molecule type" value="Genomic_DNA"/>
</dbReference>
<feature type="transmembrane region" description="Helical" evidence="2">
    <location>
        <begin position="38"/>
        <end position="58"/>
    </location>
</feature>
<sequence length="230" mass="23132">MALITQKRRSAQAEDPGRRQPAALPITDSAPRRSRRPALVAIGVALAAVGGLGSAYFVTAAGHRTDVIAVARDIPAGQVITSADLVRASMVADPALHPVPVSRAHDILGQVAAMDLPAGSMVTDRSVRAGQPLTAGKDTVGVLAKEGQLPAEPVQPGQVVTVVQTPGQQDASGAAPGQPATISAVVVQVAAPDANGTRVVDLAVSPVDSPALASWAAMGRVAIVLKAAKG</sequence>
<reference evidence="4 5" key="1">
    <citation type="submission" date="2020-08" db="EMBL/GenBank/DDBJ databases">
        <title>Sequencing the genomes of 1000 actinobacteria strains.</title>
        <authorList>
            <person name="Klenk H.-P."/>
        </authorList>
    </citation>
    <scope>NUCLEOTIDE SEQUENCE [LARGE SCALE GENOMIC DNA]</scope>
    <source>
        <strain evidence="4 5">DSM 41654</strain>
    </source>
</reference>
<name>A0A7W7VZ03_KITKI</name>
<accession>A0A7W7VZ03</accession>
<comment type="caution">
    <text evidence="4">The sequence shown here is derived from an EMBL/GenBank/DDBJ whole genome shotgun (WGS) entry which is preliminary data.</text>
</comment>
<feature type="compositionally biased region" description="Basic residues" evidence="1">
    <location>
        <begin position="1"/>
        <end position="10"/>
    </location>
</feature>
<dbReference type="AlphaFoldDB" id="A0A7W7VZ03"/>
<keyword evidence="2" id="KW-1133">Transmembrane helix</keyword>
<evidence type="ECO:0000256" key="2">
    <source>
        <dbReference type="SAM" id="Phobius"/>
    </source>
</evidence>
<evidence type="ECO:0000259" key="3">
    <source>
        <dbReference type="SMART" id="SM00858"/>
    </source>
</evidence>
<dbReference type="InterPro" id="IPR057736">
    <property type="entry name" value="SAF_PseI/NeuA/NeuB"/>
</dbReference>